<evidence type="ECO:0000259" key="3">
    <source>
        <dbReference type="Pfam" id="PF01370"/>
    </source>
</evidence>
<gene>
    <name evidence="4" type="ORF">SAMN02745172_03264</name>
</gene>
<reference evidence="4 5" key="1">
    <citation type="submission" date="2016-12" db="EMBL/GenBank/DDBJ databases">
        <authorList>
            <person name="Song W.-J."/>
            <person name="Kurnit D.M."/>
        </authorList>
    </citation>
    <scope>NUCLEOTIDE SEQUENCE [LARGE SCALE GENOMIC DNA]</scope>
    <source>
        <strain evidence="4 5">DSM 19599</strain>
    </source>
</reference>
<feature type="domain" description="NAD-dependent epimerase/dehydratase" evidence="3">
    <location>
        <begin position="10"/>
        <end position="230"/>
    </location>
</feature>
<evidence type="ECO:0000313" key="5">
    <source>
        <dbReference type="Proteomes" id="UP000186406"/>
    </source>
</evidence>
<dbReference type="InterPro" id="IPR001509">
    <property type="entry name" value="Epimerase_deHydtase"/>
</dbReference>
<dbReference type="AlphaFoldDB" id="A0A1M7ZNX9"/>
<dbReference type="EMBL" id="FRXO01000006">
    <property type="protein sequence ID" value="SHO66605.1"/>
    <property type="molecule type" value="Genomic_DNA"/>
</dbReference>
<dbReference type="STRING" id="1123029.SAMN02745172_03264"/>
<dbReference type="RefSeq" id="WP_175563719.1">
    <property type="nucleotide sequence ID" value="NZ_FRXO01000006.1"/>
</dbReference>
<evidence type="ECO:0000313" key="4">
    <source>
        <dbReference type="EMBL" id="SHO66605.1"/>
    </source>
</evidence>
<evidence type="ECO:0000256" key="2">
    <source>
        <dbReference type="ARBA" id="ARBA00007637"/>
    </source>
</evidence>
<organism evidence="4 5">
    <name type="scientific">Pseudoxanthobacter soli DSM 19599</name>
    <dbReference type="NCBI Taxonomy" id="1123029"/>
    <lineage>
        <taxon>Bacteria</taxon>
        <taxon>Pseudomonadati</taxon>
        <taxon>Pseudomonadota</taxon>
        <taxon>Alphaproteobacteria</taxon>
        <taxon>Hyphomicrobiales</taxon>
        <taxon>Segnochrobactraceae</taxon>
        <taxon>Pseudoxanthobacter</taxon>
    </lineage>
</organism>
<comment type="pathway">
    <text evidence="1">Bacterial outer membrane biogenesis; LPS O-antigen biosynthesis.</text>
</comment>
<evidence type="ECO:0000256" key="1">
    <source>
        <dbReference type="ARBA" id="ARBA00005125"/>
    </source>
</evidence>
<proteinExistence type="inferred from homology"/>
<dbReference type="CDD" id="cd08946">
    <property type="entry name" value="SDR_e"/>
    <property type="match status" value="1"/>
</dbReference>
<keyword evidence="5" id="KW-1185">Reference proteome</keyword>
<dbReference type="InterPro" id="IPR036291">
    <property type="entry name" value="NAD(P)-bd_dom_sf"/>
</dbReference>
<dbReference type="PANTHER" id="PTHR43000">
    <property type="entry name" value="DTDP-D-GLUCOSE 4,6-DEHYDRATASE-RELATED"/>
    <property type="match status" value="1"/>
</dbReference>
<dbReference type="Gene3D" id="3.40.50.720">
    <property type="entry name" value="NAD(P)-binding Rossmann-like Domain"/>
    <property type="match status" value="1"/>
</dbReference>
<dbReference type="Pfam" id="PF01370">
    <property type="entry name" value="Epimerase"/>
    <property type="match status" value="1"/>
</dbReference>
<comment type="similarity">
    <text evidence="2">Belongs to the NAD(P)-dependent epimerase/dehydratase family.</text>
</comment>
<accession>A0A1M7ZNX9</accession>
<name>A0A1M7ZNX9_9HYPH</name>
<protein>
    <submittedName>
        <fullName evidence="4">UDP-glucose 4-epimerase</fullName>
    </submittedName>
</protein>
<sequence length="312" mass="33232">MSQTTSEPTILVTGASGLIGQRVLARLSAEGRRALGIDIALKPGQHPVTIADLGDIHRLHGLARAEGVGSIIHCGAVSGPMVMIDNPYGIVQANVTGTANMLELARTFGMRRLVFCSSTSAFGPTRAPEAGTPGLAEDTPLRPSSVYGATKVAAEQLLAGYRQQHRLDAVAVRLCWVYGPGRTTDCVIRTLIEDAQAGRPSRLPFGRDFPRQFIHVDDAVDALLRAHDAPSCPQPVYTATGGSFLTIGEVAEVVGRVLPGADIDVAPGPDPLDDYQHRFDTTAIARDLGFVPRHTLEDGVRAYAAWLADRRA</sequence>
<dbReference type="SUPFAM" id="SSF51735">
    <property type="entry name" value="NAD(P)-binding Rossmann-fold domains"/>
    <property type="match status" value="1"/>
</dbReference>
<dbReference type="Proteomes" id="UP000186406">
    <property type="component" value="Unassembled WGS sequence"/>
</dbReference>